<feature type="non-terminal residue" evidence="10">
    <location>
        <position position="490"/>
    </location>
</feature>
<keyword evidence="3" id="KW-0597">Phosphoprotein</keyword>
<evidence type="ECO:0000256" key="1">
    <source>
        <dbReference type="ARBA" id="ARBA00004123"/>
    </source>
</evidence>
<evidence type="ECO:0000313" key="11">
    <source>
        <dbReference type="Proteomes" id="UP001140091"/>
    </source>
</evidence>
<evidence type="ECO:0000256" key="5">
    <source>
        <dbReference type="ARBA" id="ARBA00023159"/>
    </source>
</evidence>
<feature type="compositionally biased region" description="Low complexity" evidence="8">
    <location>
        <begin position="256"/>
        <end position="291"/>
    </location>
</feature>
<protein>
    <recommendedName>
        <fullName evidence="9">Transcription elongation factor Eaf N-terminal domain-containing protein</fullName>
    </recommendedName>
</protein>
<keyword evidence="7" id="KW-0539">Nucleus</keyword>
<evidence type="ECO:0000256" key="6">
    <source>
        <dbReference type="ARBA" id="ARBA00023163"/>
    </source>
</evidence>
<organism evidence="10 11">
    <name type="scientific">Candolleomyces eurysporus</name>
    <dbReference type="NCBI Taxonomy" id="2828524"/>
    <lineage>
        <taxon>Eukaryota</taxon>
        <taxon>Fungi</taxon>
        <taxon>Dikarya</taxon>
        <taxon>Basidiomycota</taxon>
        <taxon>Agaricomycotina</taxon>
        <taxon>Agaricomycetes</taxon>
        <taxon>Agaricomycetidae</taxon>
        <taxon>Agaricales</taxon>
        <taxon>Agaricineae</taxon>
        <taxon>Psathyrellaceae</taxon>
        <taxon>Candolleomyces</taxon>
    </lineage>
</organism>
<keyword evidence="5" id="KW-0010">Activator</keyword>
<dbReference type="EMBL" id="JANBPK010000771">
    <property type="protein sequence ID" value="KAJ2932494.1"/>
    <property type="molecule type" value="Genomic_DNA"/>
</dbReference>
<dbReference type="GO" id="GO:0006368">
    <property type="term" value="P:transcription elongation by RNA polymerase II"/>
    <property type="evidence" value="ECO:0007669"/>
    <property type="project" value="InterPro"/>
</dbReference>
<sequence>MASASSSNANASWMPAAGRHRVEIGSSLARALKSRKLLNNNGGAEAPPVANKRSHLPDKDFYTFRYYHKPPSVDPKKPGMIEFRKKDVTLELPSVQAGESTMFRGQETSLNKHECVLIYDEDTGTFTLEKLDACIQLTSDRNLPSIIPRNASPAPSNSARGPSNAYNNDASNIDQDILDLVDADPAPAPPTSSLKKKSAAAAAAPPPPPPRKKEEEEEGEAEEDDFPIPNRKRAVSPARPAPALSSKPPSRPIKPLPKSVVPKPTVPPVAAAASSSASSSRLPAPPAEAALPPRPKSSVPLPGNKGKQQKQPPAQRVPPPTAAKDEHIGESIPPAKAAPVRPQQAARPVAKPPTRQQPPAPPPPPSAAPLALPGSSSVLPTLPSALPGSRPMGGKARVEPPAAAAAVPPPLQAPVEVMSDSDDDEFGWDEIATGDAAGGPAQDELSMLEAEIFGDTGGGDGGGGDEMGDDDDFHRQLELEMEMADIGGGE</sequence>
<feature type="region of interest" description="Disordered" evidence="8">
    <location>
        <begin position="452"/>
        <end position="471"/>
    </location>
</feature>
<name>A0A9W8JEC4_9AGAR</name>
<keyword evidence="11" id="KW-1185">Reference proteome</keyword>
<dbReference type="AlphaFoldDB" id="A0A9W8JEC4"/>
<feature type="compositionally biased region" description="Low complexity" evidence="8">
    <location>
        <begin position="333"/>
        <end position="349"/>
    </location>
</feature>
<keyword evidence="6" id="KW-0804">Transcription</keyword>
<dbReference type="InterPro" id="IPR027093">
    <property type="entry name" value="EAF_fam"/>
</dbReference>
<gene>
    <name evidence="10" type="ORF">H1R20_g4621</name>
</gene>
<dbReference type="GO" id="GO:0003711">
    <property type="term" value="F:transcription elongation factor activity"/>
    <property type="evidence" value="ECO:0007669"/>
    <property type="project" value="TreeGrafter"/>
</dbReference>
<dbReference type="Pfam" id="PF09816">
    <property type="entry name" value="EAF"/>
    <property type="match status" value="1"/>
</dbReference>
<evidence type="ECO:0000313" key="10">
    <source>
        <dbReference type="EMBL" id="KAJ2932494.1"/>
    </source>
</evidence>
<reference evidence="10" key="1">
    <citation type="submission" date="2022-06" db="EMBL/GenBank/DDBJ databases">
        <title>Genome Sequence of Candolleomyces eurysporus.</title>
        <authorList>
            <person name="Buettner E."/>
        </authorList>
    </citation>
    <scope>NUCLEOTIDE SEQUENCE</scope>
    <source>
        <strain evidence="10">VTCC 930004</strain>
    </source>
</reference>
<dbReference type="PANTHER" id="PTHR15970">
    <property type="entry name" value="ELL-ASSOCIATED FACTOR EAF"/>
    <property type="match status" value="1"/>
</dbReference>
<feature type="domain" description="Transcription elongation factor Eaf N-terminal" evidence="9">
    <location>
        <begin position="23"/>
        <end position="142"/>
    </location>
</feature>
<feature type="compositionally biased region" description="Gly residues" evidence="8">
    <location>
        <begin position="455"/>
        <end position="465"/>
    </location>
</feature>
<evidence type="ECO:0000256" key="8">
    <source>
        <dbReference type="SAM" id="MobiDB-lite"/>
    </source>
</evidence>
<dbReference type="PANTHER" id="PTHR15970:SF2">
    <property type="entry name" value="ELL-ASSOCIATED FACTOR EAF"/>
    <property type="match status" value="1"/>
</dbReference>
<comment type="subcellular location">
    <subcellularLocation>
        <location evidence="1">Nucleus</location>
    </subcellularLocation>
</comment>
<evidence type="ECO:0000256" key="2">
    <source>
        <dbReference type="ARBA" id="ARBA00007798"/>
    </source>
</evidence>
<feature type="compositionally biased region" description="Low complexity" evidence="8">
    <location>
        <begin position="368"/>
        <end position="380"/>
    </location>
</feature>
<accession>A0A9W8JEC4</accession>
<dbReference type="InterPro" id="IPR019194">
    <property type="entry name" value="Tscrpt_elong_fac_Eaf_N"/>
</dbReference>
<comment type="caution">
    <text evidence="10">The sequence shown here is derived from an EMBL/GenBank/DDBJ whole genome shotgun (WGS) entry which is preliminary data.</text>
</comment>
<comment type="similarity">
    <text evidence="2">Belongs to the EAF family.</text>
</comment>
<feature type="compositionally biased region" description="Acidic residues" evidence="8">
    <location>
        <begin position="215"/>
        <end position="226"/>
    </location>
</feature>
<feature type="compositionally biased region" description="Polar residues" evidence="8">
    <location>
        <begin position="153"/>
        <end position="174"/>
    </location>
</feature>
<feature type="region of interest" description="Disordered" evidence="8">
    <location>
        <begin position="143"/>
        <end position="427"/>
    </location>
</feature>
<evidence type="ECO:0000256" key="4">
    <source>
        <dbReference type="ARBA" id="ARBA00023015"/>
    </source>
</evidence>
<feature type="compositionally biased region" description="Pro residues" evidence="8">
    <location>
        <begin position="355"/>
        <end position="367"/>
    </location>
</feature>
<keyword evidence="4" id="KW-0805">Transcription regulation</keyword>
<dbReference type="GO" id="GO:0032783">
    <property type="term" value="C:super elongation complex"/>
    <property type="evidence" value="ECO:0007669"/>
    <property type="project" value="InterPro"/>
</dbReference>
<dbReference type="Proteomes" id="UP001140091">
    <property type="component" value="Unassembled WGS sequence"/>
</dbReference>
<evidence type="ECO:0000256" key="3">
    <source>
        <dbReference type="ARBA" id="ARBA00022553"/>
    </source>
</evidence>
<evidence type="ECO:0000259" key="9">
    <source>
        <dbReference type="Pfam" id="PF09816"/>
    </source>
</evidence>
<proteinExistence type="inferred from homology"/>
<evidence type="ECO:0000256" key="7">
    <source>
        <dbReference type="ARBA" id="ARBA00023242"/>
    </source>
</evidence>
<dbReference type="OrthoDB" id="125903at2759"/>